<accession>A0A6M3L0F7</accession>
<keyword evidence="1" id="KW-0175">Coiled coil</keyword>
<feature type="coiled-coil region" evidence="1">
    <location>
        <begin position="77"/>
        <end position="104"/>
    </location>
</feature>
<proteinExistence type="predicted"/>
<organism evidence="2">
    <name type="scientific">viral metagenome</name>
    <dbReference type="NCBI Taxonomy" id="1070528"/>
    <lineage>
        <taxon>unclassified sequences</taxon>
        <taxon>metagenomes</taxon>
        <taxon>organismal metagenomes</taxon>
    </lineage>
</organism>
<evidence type="ECO:0000313" key="2">
    <source>
        <dbReference type="EMBL" id="QJA87730.1"/>
    </source>
</evidence>
<evidence type="ECO:0000256" key="1">
    <source>
        <dbReference type="SAM" id="Coils"/>
    </source>
</evidence>
<name>A0A6M3L0F7_9ZZZZ</name>
<dbReference type="AlphaFoldDB" id="A0A6M3L0F7"/>
<gene>
    <name evidence="2" type="ORF">MM415B02899_0002</name>
</gene>
<sequence>MGDFLNAAGKISRRLCEDDITQNANLIDAVGDVIDSVVVRLERLEQSGETRAEVERLRGEVKRLRRVNGGRQKCSLAEQLRSELERLRLERNAAEVELKRLRGLVGGV</sequence>
<dbReference type="EMBL" id="MT142729">
    <property type="protein sequence ID" value="QJA87730.1"/>
    <property type="molecule type" value="Genomic_DNA"/>
</dbReference>
<reference evidence="2" key="1">
    <citation type="submission" date="2020-03" db="EMBL/GenBank/DDBJ databases">
        <title>The deep terrestrial virosphere.</title>
        <authorList>
            <person name="Holmfeldt K."/>
            <person name="Nilsson E."/>
            <person name="Simone D."/>
            <person name="Lopez-Fernandez M."/>
            <person name="Wu X."/>
            <person name="de Brujin I."/>
            <person name="Lundin D."/>
            <person name="Andersson A."/>
            <person name="Bertilsson S."/>
            <person name="Dopson M."/>
        </authorList>
    </citation>
    <scope>NUCLEOTIDE SEQUENCE</scope>
    <source>
        <strain evidence="2">MM415B02899</strain>
    </source>
</reference>
<protein>
    <submittedName>
        <fullName evidence="2">Uncharacterized protein</fullName>
    </submittedName>
</protein>